<protein>
    <submittedName>
        <fullName evidence="1">Uncharacterized protein</fullName>
    </submittedName>
</protein>
<sequence length="456" mass="50177">MQLINVTTLALVATTPRSLVPSTPTPTAPIPIGAGPWSHDALELLTYCDRLLNTTEGAVGAWFETGAAAQLDKWVLENGSVNWLSDLLRKVNRGAGTTRVDGCPYRENDNCHPDFGKDCFDYFRESESDSFGIDKRKRAAWWIFQGVIKVKSKFSALYTLLIEEGVTKSLTVNEIVKDLGGTPKTGEDVGKWLSLAFGIASSLAGPASTPLSIGLGIFGSALGAVEYEQVDVKDTVEATMEEWLKASFYKIEDQLELAFGAVGSEDEYSKLDKLIRLASGIGNRKPVTAVGRFFAQAPWLLDYSSTRDETIEHFKKIMHTKLAHEAIKAAGWKLFVSLHSNSNEKGCSHIAGDQWIEVDGKHYCAYLAGDGRGDRPSEEYYNEKMPKHGLGLREPYYQNILECGLKRGKISDADGGKLVGGKPSCWFQMDLAYTGVCDWKLKGDVVDCIKSVKYND</sequence>
<name>A0A0M9EVC4_FUSLA</name>
<accession>A0A0M9EVC4</accession>
<reference evidence="1 2" key="1">
    <citation type="submission" date="2015-04" db="EMBL/GenBank/DDBJ databases">
        <title>The draft genome sequence of Fusarium langsethiae, a T-2/HT-2 mycotoxin producer.</title>
        <authorList>
            <person name="Lysoe E."/>
            <person name="Divon H.H."/>
            <person name="Terzi V."/>
            <person name="Orru L."/>
            <person name="Lamontanara A."/>
            <person name="Kolseth A.-K."/>
            <person name="Frandsen R.J."/>
            <person name="Nielsen K."/>
            <person name="Thrane U."/>
        </authorList>
    </citation>
    <scope>NUCLEOTIDE SEQUENCE [LARGE SCALE GENOMIC DNA]</scope>
    <source>
        <strain evidence="1 2">Fl201059</strain>
    </source>
</reference>
<comment type="caution">
    <text evidence="1">The sequence shown here is derived from an EMBL/GenBank/DDBJ whole genome shotgun (WGS) entry which is preliminary data.</text>
</comment>
<dbReference type="AlphaFoldDB" id="A0A0M9EVC4"/>
<keyword evidence="2" id="KW-1185">Reference proteome</keyword>
<dbReference type="OrthoDB" id="5102468at2759"/>
<gene>
    <name evidence="1" type="ORF">FLAG1_06604</name>
</gene>
<proteinExistence type="predicted"/>
<evidence type="ECO:0000313" key="1">
    <source>
        <dbReference type="EMBL" id="KPA40523.1"/>
    </source>
</evidence>
<dbReference type="Proteomes" id="UP000037904">
    <property type="component" value="Unassembled WGS sequence"/>
</dbReference>
<dbReference type="EMBL" id="JXCE01000132">
    <property type="protein sequence ID" value="KPA40523.1"/>
    <property type="molecule type" value="Genomic_DNA"/>
</dbReference>
<evidence type="ECO:0000313" key="2">
    <source>
        <dbReference type="Proteomes" id="UP000037904"/>
    </source>
</evidence>
<organism evidence="1 2">
    <name type="scientific">Fusarium langsethiae</name>
    <dbReference type="NCBI Taxonomy" id="179993"/>
    <lineage>
        <taxon>Eukaryota</taxon>
        <taxon>Fungi</taxon>
        <taxon>Dikarya</taxon>
        <taxon>Ascomycota</taxon>
        <taxon>Pezizomycotina</taxon>
        <taxon>Sordariomycetes</taxon>
        <taxon>Hypocreomycetidae</taxon>
        <taxon>Hypocreales</taxon>
        <taxon>Nectriaceae</taxon>
        <taxon>Fusarium</taxon>
    </lineage>
</organism>